<feature type="compositionally biased region" description="Acidic residues" evidence="1">
    <location>
        <begin position="106"/>
        <end position="119"/>
    </location>
</feature>
<evidence type="ECO:0000313" key="3">
    <source>
        <dbReference type="EMBL" id="VIP02334.1"/>
    </source>
</evidence>
<name>A0A6C2YLT3_9BACT</name>
<keyword evidence="4" id="KW-1185">Reference proteome</keyword>
<dbReference type="Proteomes" id="UP000464378">
    <property type="component" value="Chromosome"/>
</dbReference>
<evidence type="ECO:0000256" key="1">
    <source>
        <dbReference type="SAM" id="MobiDB-lite"/>
    </source>
</evidence>
<organism evidence="3">
    <name type="scientific">Tuwongella immobilis</name>
    <dbReference type="NCBI Taxonomy" id="692036"/>
    <lineage>
        <taxon>Bacteria</taxon>
        <taxon>Pseudomonadati</taxon>
        <taxon>Planctomycetota</taxon>
        <taxon>Planctomycetia</taxon>
        <taxon>Gemmatales</taxon>
        <taxon>Gemmataceae</taxon>
        <taxon>Tuwongella</taxon>
    </lineage>
</organism>
<sequence length="499" mass="53144">MAQNYYTLEEAAQRLGITPEEMKRRLREEWKAIRPFRDGATLRFRATDIDDLARSMGEDSSPDLAIDPLMFDAPEPTVQADVAPSPFGFQNNESTTAASSIGSPASDDEPLDLGGDDDMFVMTPDDSRPIDSDVKLGTKSPSIGNAGGSDDAPFSLQLDDSNPDAPPVAGNSSVKLNADASADSSEFDLQLDGSSDFQLDVSSDADSEEVSLGDLPVSRSGNRGGESGINLGSPADSGISLEGKGPKTLGGAASRPADSNPDEDIDFELSLDTNASSTGRHKGPRSSMNLANEESSEFDLELPDLAPDSMMDDDPASSLEIDKPSGDIFETDFDIPAVEDSASESLELEEADTDLEGSSDLALDDDEAPLDESASEVVVVDEDLQAGRSSRRRRAADDDDELDYDDLDTSDSASKALAGARKNDDDEDEDEVAPAGVYRPTPWGPFTIAMLFFTVPVIFLCGLMSYELLHSMWGYQAGTRPSAMVIKALAGMVDMAPKE</sequence>
<protein>
    <submittedName>
        <fullName evidence="3">Uncharacterized protein</fullName>
    </submittedName>
</protein>
<evidence type="ECO:0000256" key="2">
    <source>
        <dbReference type="SAM" id="Phobius"/>
    </source>
</evidence>
<evidence type="ECO:0000313" key="4">
    <source>
        <dbReference type="Proteomes" id="UP000464378"/>
    </source>
</evidence>
<feature type="compositionally biased region" description="Polar residues" evidence="1">
    <location>
        <begin position="88"/>
        <end position="103"/>
    </location>
</feature>
<dbReference type="InParanoid" id="A0A6C2YLT3"/>
<dbReference type="KEGG" id="tim:GMBLW1_16260"/>
<keyword evidence="2" id="KW-0472">Membrane</keyword>
<reference evidence="3" key="1">
    <citation type="submission" date="2019-04" db="EMBL/GenBank/DDBJ databases">
        <authorList>
            <consortium name="Science for Life Laboratories"/>
        </authorList>
    </citation>
    <scope>NUCLEOTIDE SEQUENCE</scope>
    <source>
        <strain evidence="3">MBLW1</strain>
    </source>
</reference>
<keyword evidence="2" id="KW-0812">Transmembrane</keyword>
<feature type="compositionally biased region" description="Acidic residues" evidence="1">
    <location>
        <begin position="397"/>
        <end position="409"/>
    </location>
</feature>
<dbReference type="EMBL" id="LR593887">
    <property type="protein sequence ID" value="VTS01088.1"/>
    <property type="molecule type" value="Genomic_DNA"/>
</dbReference>
<dbReference type="AlphaFoldDB" id="A0A6C2YLT3"/>
<proteinExistence type="predicted"/>
<accession>A0A6C2YLT3</accession>
<feature type="region of interest" description="Disordered" evidence="1">
    <location>
        <begin position="78"/>
        <end position="438"/>
    </location>
</feature>
<feature type="compositionally biased region" description="Acidic residues" evidence="1">
    <location>
        <begin position="260"/>
        <end position="269"/>
    </location>
</feature>
<feature type="compositionally biased region" description="Basic and acidic residues" evidence="1">
    <location>
        <begin position="125"/>
        <end position="136"/>
    </location>
</feature>
<dbReference type="RefSeq" id="WP_162657518.1">
    <property type="nucleotide sequence ID" value="NZ_LR593887.1"/>
</dbReference>
<feature type="compositionally biased region" description="Acidic residues" evidence="1">
    <location>
        <begin position="346"/>
        <end position="384"/>
    </location>
</feature>
<keyword evidence="2" id="KW-1133">Transmembrane helix</keyword>
<dbReference type="EMBL" id="LR586016">
    <property type="protein sequence ID" value="VIP02334.1"/>
    <property type="molecule type" value="Genomic_DNA"/>
</dbReference>
<feature type="transmembrane region" description="Helical" evidence="2">
    <location>
        <begin position="443"/>
        <end position="466"/>
    </location>
</feature>
<gene>
    <name evidence="3" type="ORF">GMBLW1_16260</name>
</gene>